<reference evidence="2 3" key="1">
    <citation type="submission" date="2017-07" db="EMBL/GenBank/DDBJ databases">
        <title>Mechanisms for carbon and nitrogen cycling indicate functional differentiation within the Candidate Phyla Radiation.</title>
        <authorList>
            <person name="Danczak R.E."/>
            <person name="Johnston M.D."/>
            <person name="Kenah C."/>
            <person name="Slattery M."/>
            <person name="Wrighton K.C."/>
            <person name="Wilkins M.J."/>
        </authorList>
    </citation>
    <scope>NUCLEOTIDE SEQUENCE [LARGE SCALE GENOMIC DNA]</scope>
    <source>
        <strain evidence="2">Licking1014_2</strain>
    </source>
</reference>
<comment type="caution">
    <text evidence="2">The sequence shown here is derived from an EMBL/GenBank/DDBJ whole genome shotgun (WGS) entry which is preliminary data.</text>
</comment>
<evidence type="ECO:0000313" key="3">
    <source>
        <dbReference type="Proteomes" id="UP000318711"/>
    </source>
</evidence>
<dbReference type="GO" id="GO:0005506">
    <property type="term" value="F:iron ion binding"/>
    <property type="evidence" value="ECO:0007669"/>
    <property type="project" value="TreeGrafter"/>
</dbReference>
<dbReference type="InterPro" id="IPR001109">
    <property type="entry name" value="Hydrogenase_HupF/HypC"/>
</dbReference>
<dbReference type="Pfam" id="PF01455">
    <property type="entry name" value="HupF_HypC"/>
    <property type="match status" value="1"/>
</dbReference>
<dbReference type="Gene3D" id="2.30.30.140">
    <property type="match status" value="1"/>
</dbReference>
<accession>A0A554LXA9</accession>
<comment type="similarity">
    <text evidence="1">Belongs to the HupF/HypC family.</text>
</comment>
<name>A0A554LXA9_9BACT</name>
<dbReference type="SUPFAM" id="SSF159127">
    <property type="entry name" value="HupF/HypC-like"/>
    <property type="match status" value="1"/>
</dbReference>
<evidence type="ECO:0000256" key="1">
    <source>
        <dbReference type="ARBA" id="ARBA00006018"/>
    </source>
</evidence>
<dbReference type="NCBIfam" id="TIGR00074">
    <property type="entry name" value="hypC_hupF"/>
    <property type="match status" value="1"/>
</dbReference>
<gene>
    <name evidence="2" type="ORF">CEN88_13</name>
</gene>
<proteinExistence type="inferred from homology"/>
<dbReference type="AlphaFoldDB" id="A0A554LXA9"/>
<protein>
    <recommendedName>
        <fullName evidence="4">Hydrogenase expression/formation protein HypC</fullName>
    </recommendedName>
</protein>
<dbReference type="EMBL" id="VMGL01000001">
    <property type="protein sequence ID" value="TSC97500.1"/>
    <property type="molecule type" value="Genomic_DNA"/>
</dbReference>
<dbReference type="PANTHER" id="PTHR35177:SF2">
    <property type="entry name" value="HYDROGENASE MATURATION FACTOR HYBG"/>
    <property type="match status" value="1"/>
</dbReference>
<organism evidence="2 3">
    <name type="scientific">Candidatus Berkelbacteria bacterium Licking1014_2</name>
    <dbReference type="NCBI Taxonomy" id="2017146"/>
    <lineage>
        <taxon>Bacteria</taxon>
        <taxon>Candidatus Berkelbacteria</taxon>
    </lineage>
</organism>
<dbReference type="Proteomes" id="UP000318711">
    <property type="component" value="Unassembled WGS sequence"/>
</dbReference>
<sequence length="73" mass="8120">MCLATPIKIKQIKDKQALVDKNRWVDISLIQPPPKIGDYLLSTHNIAINRLDAAAAKEILSLADQCQHQTSRG</sequence>
<dbReference type="PANTHER" id="PTHR35177">
    <property type="entry name" value="HYDROGENASE MATURATION FACTOR HYBG"/>
    <property type="match status" value="1"/>
</dbReference>
<evidence type="ECO:0000313" key="2">
    <source>
        <dbReference type="EMBL" id="TSC97500.1"/>
    </source>
</evidence>
<dbReference type="GO" id="GO:0051604">
    <property type="term" value="P:protein maturation"/>
    <property type="evidence" value="ECO:0007669"/>
    <property type="project" value="TreeGrafter"/>
</dbReference>
<dbReference type="GO" id="GO:1902670">
    <property type="term" value="F:carbon dioxide binding"/>
    <property type="evidence" value="ECO:0007669"/>
    <property type="project" value="TreeGrafter"/>
</dbReference>
<evidence type="ECO:0008006" key="4">
    <source>
        <dbReference type="Google" id="ProtNLM"/>
    </source>
</evidence>